<gene>
    <name evidence="1" type="ORF">C3743_14565</name>
</gene>
<evidence type="ECO:0000313" key="2">
    <source>
        <dbReference type="Proteomes" id="UP000238655"/>
    </source>
</evidence>
<accession>A0A2S5DR35</accession>
<comment type="caution">
    <text evidence="1">The sequence shown here is derived from an EMBL/GenBank/DDBJ whole genome shotgun (WGS) entry which is preliminary data.</text>
</comment>
<protein>
    <submittedName>
        <fullName evidence="1">Uncharacterized protein</fullName>
    </submittedName>
</protein>
<evidence type="ECO:0000313" key="1">
    <source>
        <dbReference type="EMBL" id="POZ81554.1"/>
    </source>
</evidence>
<sequence>MTVPVQNPIVAYVGNGITTVFAFPFRLLTEDDLTVTINGSPSPIAYTISGIGEDQGSVVFASAPTAGTRILLYRNVALMRSEDYQDNGDLLADTVNADFDRIWMALQGQGYLVGSGDPSLSRVLMLGRDDTNGSGAYRANSNRISNLADPIDNKDAVNVDAARAIAESFVPPGNGGGAAMTSGFVRPIVPFVNQLFLDRNLGPFGMPIYCYQVFPEIIWCSFAGVPV</sequence>
<name>A0A2S5DR35_9BURK</name>
<dbReference type="EMBL" id="PQVP01000002">
    <property type="protein sequence ID" value="POZ81554.1"/>
    <property type="molecule type" value="Genomic_DNA"/>
</dbReference>
<reference evidence="1 2" key="1">
    <citation type="submission" date="2018-01" db="EMBL/GenBank/DDBJ databases">
        <title>Successful Treatment of Persistent Burkholderia cepacia Bacteremia with Ceftazidime-Avibactam.</title>
        <authorList>
            <person name="Tamma P."/>
            <person name="Fan Y."/>
            <person name="Bergman Y."/>
            <person name="Sick-Samuels A."/>
            <person name="Hsu A."/>
            <person name="Timp W."/>
            <person name="Simner P."/>
        </authorList>
    </citation>
    <scope>NUCLEOTIDE SEQUENCE [LARGE SCALE GENOMIC DNA]</scope>
    <source>
        <strain evidence="1 2">170816</strain>
    </source>
</reference>
<proteinExistence type="predicted"/>
<dbReference type="AlphaFoldDB" id="A0A2S5DR35"/>
<dbReference type="Proteomes" id="UP000238655">
    <property type="component" value="Chromosome 1"/>
</dbReference>
<dbReference type="RefSeq" id="WP_089460732.1">
    <property type="nucleotide sequence ID" value="NZ_CM009575.1"/>
</dbReference>
<organism evidence="1 2">
    <name type="scientific">Burkholderia contaminans</name>
    <dbReference type="NCBI Taxonomy" id="488447"/>
    <lineage>
        <taxon>Bacteria</taxon>
        <taxon>Pseudomonadati</taxon>
        <taxon>Pseudomonadota</taxon>
        <taxon>Betaproteobacteria</taxon>
        <taxon>Burkholderiales</taxon>
        <taxon>Burkholderiaceae</taxon>
        <taxon>Burkholderia</taxon>
        <taxon>Burkholderia cepacia complex</taxon>
    </lineage>
</organism>